<proteinExistence type="predicted"/>
<evidence type="ECO:0000313" key="4">
    <source>
        <dbReference type="Proteomes" id="UP000190961"/>
    </source>
</evidence>
<dbReference type="Pfam" id="PF09718">
    <property type="entry name" value="Tape_meas_lam_C"/>
    <property type="match status" value="1"/>
</dbReference>
<dbReference type="AlphaFoldDB" id="A0A1T5JPP8"/>
<organism evidence="3 4">
    <name type="scientific">Ohtaekwangia koreensis</name>
    <dbReference type="NCBI Taxonomy" id="688867"/>
    <lineage>
        <taxon>Bacteria</taxon>
        <taxon>Pseudomonadati</taxon>
        <taxon>Bacteroidota</taxon>
        <taxon>Cytophagia</taxon>
        <taxon>Cytophagales</taxon>
        <taxon>Fulvivirgaceae</taxon>
        <taxon>Ohtaekwangia</taxon>
    </lineage>
</organism>
<dbReference type="STRING" id="688867.SAMN05660236_1345"/>
<evidence type="ECO:0000259" key="2">
    <source>
        <dbReference type="Pfam" id="PF10145"/>
    </source>
</evidence>
<keyword evidence="4" id="KW-1185">Reference proteome</keyword>
<sequence length="687" mass="73480">MAKGGQILQTLLFNIESNTADLKKGLSEAQNQISTFGKGISKIGDYLKGAFAATAIIGAAKEVFAFSQEIGKATEAVKSLTGYIGKDLVDATAKAKSISDTFDIPFEKLLGSARAVSKEFGISIPDALDKIRDGYALTGSEEFLDILKEYPAQFASMGSTADDFFKIATQSINEGIYSDKGVDAVKEFGLRIRELTPATDNALAAIGLSGTQIQKEIANGTLTTFEALQKVSKRLSQFSDDSQEVGMVLADVFGGAGEDAGVKFVKSLGDASIKFQDLVAGANDSQQAQIRLAQANEELNKTWVEMFGESSTTFNNIKANALEIASKSIVAIKKAVVDTINFFIELYNESLLFRAIIQNLVFQFKTLWEVIKLVGSLLLNTFSNAGAIIKAIFTGNFAAIPELYANAIKQVVEDTKLFASNIGENLKDGVQAVLTKDKIKLITEDEATTQGQAVGKAFQKGISNVTQTFTPDENKLSIQKGQNKGLQAIKIPISLDTTQISKDVEKLDEQSKNLKITWQTLGDQIDETLNDVFVSAIGNAADSLGNLITGQETDFKSLVTSVLQGLNKIVQGLFAQAIAGMIAGESTKGIIGLATAAIGLGALTAMWQSNVPKFANGGISGGGIAMVGERGRELINLPSGSRVSSNFQTEKMLGGNTPQAIQVYGMVRGEDIYFSNQEVERRRGKSI</sequence>
<dbReference type="InterPro" id="IPR010090">
    <property type="entry name" value="Phage_tape_meas"/>
</dbReference>
<dbReference type="RefSeq" id="WP_079685888.1">
    <property type="nucleotide sequence ID" value="NZ_FUZU01000001.1"/>
</dbReference>
<evidence type="ECO:0000259" key="1">
    <source>
        <dbReference type="Pfam" id="PF09718"/>
    </source>
</evidence>
<reference evidence="3 4" key="1">
    <citation type="submission" date="2017-02" db="EMBL/GenBank/DDBJ databases">
        <authorList>
            <person name="Peterson S.W."/>
        </authorList>
    </citation>
    <scope>NUCLEOTIDE SEQUENCE [LARGE SCALE GENOMIC DNA]</scope>
    <source>
        <strain evidence="3 4">DSM 25262</strain>
    </source>
</reference>
<dbReference type="Proteomes" id="UP000190961">
    <property type="component" value="Unassembled WGS sequence"/>
</dbReference>
<dbReference type="OrthoDB" id="975149at2"/>
<dbReference type="EMBL" id="FUZU01000001">
    <property type="protein sequence ID" value="SKC53457.1"/>
    <property type="molecule type" value="Genomic_DNA"/>
</dbReference>
<name>A0A1T5JPP8_9BACT</name>
<accession>A0A1T5JPP8</accession>
<dbReference type="Pfam" id="PF10145">
    <property type="entry name" value="PhageMin_Tail"/>
    <property type="match status" value="1"/>
</dbReference>
<dbReference type="InterPro" id="IPR006431">
    <property type="entry name" value="Phage_tape_meas_C"/>
</dbReference>
<feature type="domain" description="Phage tail tape measure protein" evidence="2">
    <location>
        <begin position="68"/>
        <end position="254"/>
    </location>
</feature>
<evidence type="ECO:0000313" key="3">
    <source>
        <dbReference type="EMBL" id="SKC53457.1"/>
    </source>
</evidence>
<gene>
    <name evidence="3" type="ORF">SAMN05660236_1345</name>
</gene>
<feature type="domain" description="Bacteriophage tail tape measure C-terminal" evidence="1">
    <location>
        <begin position="529"/>
        <end position="582"/>
    </location>
</feature>
<protein>
    <submittedName>
        <fullName evidence="3">Phage tail tape measure protein, lambda family</fullName>
    </submittedName>
</protein>